<dbReference type="InterPro" id="IPR013097">
    <property type="entry name" value="Dabb"/>
</dbReference>
<dbReference type="eggNOG" id="COG2755">
    <property type="taxonomic scope" value="Bacteria"/>
</dbReference>
<gene>
    <name evidence="3" type="ORF">JCM21714_4141</name>
</gene>
<dbReference type="RefSeq" id="WP_035725625.1">
    <property type="nucleotide sequence ID" value="NZ_BAVS01000035.1"/>
</dbReference>
<evidence type="ECO:0000313" key="4">
    <source>
        <dbReference type="Proteomes" id="UP000019102"/>
    </source>
</evidence>
<comment type="subunit">
    <text evidence="1">Homodimer.</text>
</comment>
<dbReference type="Pfam" id="PF07876">
    <property type="entry name" value="Dabb"/>
    <property type="match status" value="1"/>
</dbReference>
<evidence type="ECO:0000259" key="2">
    <source>
        <dbReference type="PROSITE" id="PS51502"/>
    </source>
</evidence>
<organism evidence="3 4">
    <name type="scientific">Gracilibacillus boraciitolerans JCM 21714</name>
    <dbReference type="NCBI Taxonomy" id="1298598"/>
    <lineage>
        <taxon>Bacteria</taxon>
        <taxon>Bacillati</taxon>
        <taxon>Bacillota</taxon>
        <taxon>Bacilli</taxon>
        <taxon>Bacillales</taxon>
        <taxon>Bacillaceae</taxon>
        <taxon>Gracilibacillus</taxon>
    </lineage>
</organism>
<dbReference type="PROSITE" id="PS51502">
    <property type="entry name" value="S_R_A_B_BARREL"/>
    <property type="match status" value="1"/>
</dbReference>
<proteinExistence type="predicted"/>
<dbReference type="SMART" id="SM00886">
    <property type="entry name" value="Dabb"/>
    <property type="match status" value="1"/>
</dbReference>
<dbReference type="Proteomes" id="UP000019102">
    <property type="component" value="Unassembled WGS sequence"/>
</dbReference>
<dbReference type="AlphaFoldDB" id="W4VNK7"/>
<dbReference type="PANTHER" id="PTHR33178:SF10">
    <property type="entry name" value="STRESS-RESPONSE A_B BARREL DOMAIN-CONTAINING PROTEIN"/>
    <property type="match status" value="1"/>
</dbReference>
<evidence type="ECO:0000313" key="3">
    <source>
        <dbReference type="EMBL" id="GAE94940.1"/>
    </source>
</evidence>
<dbReference type="EMBL" id="BAVS01000035">
    <property type="protein sequence ID" value="GAE94940.1"/>
    <property type="molecule type" value="Genomic_DNA"/>
</dbReference>
<accession>W4VNK7</accession>
<comment type="caution">
    <text evidence="3">The sequence shown here is derived from an EMBL/GenBank/DDBJ whole genome shotgun (WGS) entry which is preliminary data.</text>
</comment>
<dbReference type="PANTHER" id="PTHR33178">
    <property type="match status" value="1"/>
</dbReference>
<dbReference type="STRING" id="1298598.JCM21714_4141"/>
<evidence type="ECO:0000256" key="1">
    <source>
        <dbReference type="ARBA" id="ARBA00011738"/>
    </source>
</evidence>
<keyword evidence="4" id="KW-1185">Reference proteome</keyword>
<dbReference type="OrthoDB" id="9808130at2"/>
<dbReference type="Gene3D" id="3.30.70.100">
    <property type="match status" value="1"/>
</dbReference>
<protein>
    <submittedName>
        <fullName evidence="3">Stress responsive alpha-beta barrel</fullName>
    </submittedName>
</protein>
<dbReference type="InterPro" id="IPR044662">
    <property type="entry name" value="HS1/DABB1-like"/>
</dbReference>
<dbReference type="SUPFAM" id="SSF54909">
    <property type="entry name" value="Dimeric alpha+beta barrel"/>
    <property type="match status" value="1"/>
</dbReference>
<name>W4VNK7_9BACI</name>
<reference evidence="3 4" key="1">
    <citation type="journal article" date="2014" name="Genome Announc.">
        <title>Draft Genome Sequence of the Boron-Tolerant and Moderately Halotolerant Bacterium Gracilibacillus boraciitolerans JCM 21714T.</title>
        <authorList>
            <person name="Ahmed I."/>
            <person name="Oshima K."/>
            <person name="Suda W."/>
            <person name="Kitamura K."/>
            <person name="Iida T."/>
            <person name="Ohmori Y."/>
            <person name="Fujiwara T."/>
            <person name="Hattori M."/>
            <person name="Ohkuma M."/>
        </authorList>
    </citation>
    <scope>NUCLEOTIDE SEQUENCE [LARGE SCALE GENOMIC DNA]</scope>
    <source>
        <strain evidence="3 4">JCM 21714</strain>
    </source>
</reference>
<dbReference type="InterPro" id="IPR011008">
    <property type="entry name" value="Dimeric_a/b-barrel"/>
</dbReference>
<feature type="domain" description="Stress-response A/B barrel" evidence="2">
    <location>
        <begin position="2"/>
        <end position="97"/>
    </location>
</feature>
<sequence>MYEHLVVFKFKQELSQEKEQELLNKLKSLKKDIPGIITLTTGHNETEEKERAQGYSIGLRVTFESKSALQAYGPHPAHQKFVQQLDGIIEDVIVVDYPI</sequence>